<comment type="similarity">
    <text evidence="1">Belongs to the ABC transporter superfamily.</text>
</comment>
<accession>A0A9X3ZHA1</accession>
<keyword evidence="5 7" id="KW-0067">ATP-binding</keyword>
<dbReference type="GO" id="GO:0016887">
    <property type="term" value="F:ATP hydrolysis activity"/>
    <property type="evidence" value="ECO:0007669"/>
    <property type="project" value="InterPro"/>
</dbReference>
<organism evidence="7 8">
    <name type="scientific">Hoeflea prorocentri</name>
    <dbReference type="NCBI Taxonomy" id="1922333"/>
    <lineage>
        <taxon>Bacteria</taxon>
        <taxon>Pseudomonadati</taxon>
        <taxon>Pseudomonadota</taxon>
        <taxon>Alphaproteobacteria</taxon>
        <taxon>Hyphomicrobiales</taxon>
        <taxon>Rhizobiaceae</taxon>
        <taxon>Hoeflea</taxon>
    </lineage>
</organism>
<dbReference type="PROSITE" id="PS00211">
    <property type="entry name" value="ABC_TRANSPORTER_1"/>
    <property type="match status" value="1"/>
</dbReference>
<keyword evidence="4" id="KW-0547">Nucleotide-binding</keyword>
<evidence type="ECO:0000256" key="2">
    <source>
        <dbReference type="ARBA" id="ARBA00022448"/>
    </source>
</evidence>
<reference evidence="7" key="1">
    <citation type="submission" date="2022-11" db="EMBL/GenBank/DDBJ databases">
        <title>Draft genome sequence of Hoeflea poritis E7-10 and Hoeflea prorocentri PM5-8, separated from scleractinian coral Porites lutea and marine dinoflagellate.</title>
        <authorList>
            <person name="Zhang G."/>
            <person name="Wei Q."/>
            <person name="Cai L."/>
        </authorList>
    </citation>
    <scope>NUCLEOTIDE SEQUENCE</scope>
    <source>
        <strain evidence="7">PM5-8</strain>
    </source>
</reference>
<dbReference type="SUPFAM" id="SSF52540">
    <property type="entry name" value="P-loop containing nucleoside triphosphate hydrolases"/>
    <property type="match status" value="1"/>
</dbReference>
<evidence type="ECO:0000313" key="7">
    <source>
        <dbReference type="EMBL" id="MDA5398365.1"/>
    </source>
</evidence>
<keyword evidence="2" id="KW-0813">Transport</keyword>
<dbReference type="Proteomes" id="UP001151234">
    <property type="component" value="Unassembled WGS sequence"/>
</dbReference>
<dbReference type="InterPro" id="IPR050763">
    <property type="entry name" value="ABC_transporter_ATP-binding"/>
</dbReference>
<protein>
    <submittedName>
        <fullName evidence="7">ABC transporter ATP-binding protein</fullName>
    </submittedName>
</protein>
<dbReference type="Pfam" id="PF00005">
    <property type="entry name" value="ABC_tran"/>
    <property type="match status" value="1"/>
</dbReference>
<dbReference type="EMBL" id="JAPJZI010000001">
    <property type="protein sequence ID" value="MDA5398365.1"/>
    <property type="molecule type" value="Genomic_DNA"/>
</dbReference>
<dbReference type="InterPro" id="IPR017871">
    <property type="entry name" value="ABC_transporter-like_CS"/>
</dbReference>
<dbReference type="PANTHER" id="PTHR42711:SF5">
    <property type="entry name" value="ABC TRANSPORTER ATP-BINDING PROTEIN NATA"/>
    <property type="match status" value="1"/>
</dbReference>
<dbReference type="Gene3D" id="3.40.50.300">
    <property type="entry name" value="P-loop containing nucleotide triphosphate hydrolases"/>
    <property type="match status" value="1"/>
</dbReference>
<dbReference type="PANTHER" id="PTHR42711">
    <property type="entry name" value="ABC TRANSPORTER ATP-BINDING PROTEIN"/>
    <property type="match status" value="1"/>
</dbReference>
<dbReference type="CDD" id="cd03230">
    <property type="entry name" value="ABC_DR_subfamily_A"/>
    <property type="match status" value="1"/>
</dbReference>
<evidence type="ECO:0000256" key="3">
    <source>
        <dbReference type="ARBA" id="ARBA00022458"/>
    </source>
</evidence>
<sequence length="327" mass="36041">MTDLAHERARTPRSASSDVAALQVEGLSVQYGQTRVLNGLNLAIRPGEIFGLLGPNGAGKTTLVRTICGRIGPASGQIRIAGQKNSKRAALRRIGLVPQEIALYPHLTARENLMAFGQLSGLSRKSCRDALRFAMKATRLDERADSYIHTLSGGWKRRANIAAALLHRPSLLILDEPTVGVDVDARNALHEVIRDLGRSGLAVLLATHDLDQAQSLCERVGFLRRGTISPSGRPDDLLKKAFGDNRVLLVDLFEHASKDTRVMLRRIGFQEHPSGLEWSRMIDASAQKQAALTRALHQTDLHIKEIRFREPGLDTLFLKLARKRKSP</sequence>
<dbReference type="RefSeq" id="WP_271292094.1">
    <property type="nucleotide sequence ID" value="NZ_JAPJZI010000001.1"/>
</dbReference>
<evidence type="ECO:0000256" key="4">
    <source>
        <dbReference type="ARBA" id="ARBA00022741"/>
    </source>
</evidence>
<dbReference type="GO" id="GO:0005524">
    <property type="term" value="F:ATP binding"/>
    <property type="evidence" value="ECO:0007669"/>
    <property type="project" value="UniProtKB-KW"/>
</dbReference>
<dbReference type="InterPro" id="IPR027417">
    <property type="entry name" value="P-loop_NTPase"/>
</dbReference>
<dbReference type="PROSITE" id="PS50893">
    <property type="entry name" value="ABC_TRANSPORTER_2"/>
    <property type="match status" value="1"/>
</dbReference>
<keyword evidence="3" id="KW-0536">Nodulation</keyword>
<proteinExistence type="inferred from homology"/>
<evidence type="ECO:0000256" key="1">
    <source>
        <dbReference type="ARBA" id="ARBA00005417"/>
    </source>
</evidence>
<evidence type="ECO:0000259" key="6">
    <source>
        <dbReference type="PROSITE" id="PS50893"/>
    </source>
</evidence>
<dbReference type="InterPro" id="IPR003593">
    <property type="entry name" value="AAA+_ATPase"/>
</dbReference>
<dbReference type="InterPro" id="IPR003439">
    <property type="entry name" value="ABC_transporter-like_ATP-bd"/>
</dbReference>
<comment type="caution">
    <text evidence="7">The sequence shown here is derived from an EMBL/GenBank/DDBJ whole genome shotgun (WGS) entry which is preliminary data.</text>
</comment>
<feature type="domain" description="ABC transporter" evidence="6">
    <location>
        <begin position="22"/>
        <end position="250"/>
    </location>
</feature>
<name>A0A9X3ZHA1_9HYPH</name>
<keyword evidence="8" id="KW-1185">Reference proteome</keyword>
<evidence type="ECO:0000313" key="8">
    <source>
        <dbReference type="Proteomes" id="UP001151234"/>
    </source>
</evidence>
<dbReference type="AlphaFoldDB" id="A0A9X3ZHA1"/>
<evidence type="ECO:0000256" key="5">
    <source>
        <dbReference type="ARBA" id="ARBA00022840"/>
    </source>
</evidence>
<dbReference type="SMART" id="SM00382">
    <property type="entry name" value="AAA"/>
    <property type="match status" value="1"/>
</dbReference>
<gene>
    <name evidence="7" type="ORF">OQ273_07245</name>
</gene>